<gene>
    <name evidence="4" type="primary">LOC104753532</name>
</gene>
<protein>
    <submittedName>
        <fullName evidence="4">Uncharacterized protein LOC104753532</fullName>
    </submittedName>
</protein>
<evidence type="ECO:0000256" key="1">
    <source>
        <dbReference type="SAM" id="MobiDB-lite"/>
    </source>
</evidence>
<organism evidence="3 4">
    <name type="scientific">Camelina sativa</name>
    <name type="common">False flax</name>
    <name type="synonym">Myagrum sativum</name>
    <dbReference type="NCBI Taxonomy" id="90675"/>
    <lineage>
        <taxon>Eukaryota</taxon>
        <taxon>Viridiplantae</taxon>
        <taxon>Streptophyta</taxon>
        <taxon>Embryophyta</taxon>
        <taxon>Tracheophyta</taxon>
        <taxon>Spermatophyta</taxon>
        <taxon>Magnoliopsida</taxon>
        <taxon>eudicotyledons</taxon>
        <taxon>Gunneridae</taxon>
        <taxon>Pentapetalae</taxon>
        <taxon>rosids</taxon>
        <taxon>malvids</taxon>
        <taxon>Brassicales</taxon>
        <taxon>Brassicaceae</taxon>
        <taxon>Camelineae</taxon>
        <taxon>Camelina</taxon>
    </lineage>
</organism>
<evidence type="ECO:0000313" key="4">
    <source>
        <dbReference type="RefSeq" id="XP_010474076.1"/>
    </source>
</evidence>
<keyword evidence="3" id="KW-1185">Reference proteome</keyword>
<feature type="domain" description="DUF4283" evidence="2">
    <location>
        <begin position="3"/>
        <end position="47"/>
    </location>
</feature>
<reference evidence="3" key="1">
    <citation type="journal article" date="2014" name="Nat. Commun.">
        <title>The emerging biofuel crop Camelina sativa retains a highly undifferentiated hexaploid genome structure.</title>
        <authorList>
            <person name="Kagale S."/>
            <person name="Koh C."/>
            <person name="Nixon J."/>
            <person name="Bollina V."/>
            <person name="Clarke W.E."/>
            <person name="Tuteja R."/>
            <person name="Spillane C."/>
            <person name="Robinson S.J."/>
            <person name="Links M.G."/>
            <person name="Clarke C."/>
            <person name="Higgins E.E."/>
            <person name="Huebert T."/>
            <person name="Sharpe A.G."/>
            <person name="Parkin I.A."/>
        </authorList>
    </citation>
    <scope>NUCLEOTIDE SEQUENCE [LARGE SCALE GENOMIC DNA]</scope>
    <source>
        <strain evidence="3">cv. DH55</strain>
    </source>
</reference>
<evidence type="ECO:0000313" key="3">
    <source>
        <dbReference type="Proteomes" id="UP000694864"/>
    </source>
</evidence>
<dbReference type="GeneID" id="104753532"/>
<sequence>MYVIDLPRQFFMVRFELEDEYLTALTGGPWRAFGSYLMVLAWTSEFDTLVDEIVTTLGWIRLSNIPVSFYHKALLMIIVKGLGKPVKVDLTTLNFERGRFARICVEVNLKRLLKGTIMINGERYFVSYEGLKNICSLCGMFGHVVHSCPRKSVVQPVEKPQQIVETSLSTSGENRGDEGFTPVRMQNRRSTPPPGMVTFAAGEARGNLVNDWGRTQINADPVNITVANKFGSLSDLPVISGDIDQMIKFETRRGVQGKPQTGNGRMNKG</sequence>
<dbReference type="Pfam" id="PF14111">
    <property type="entry name" value="DUF4283"/>
    <property type="match status" value="1"/>
</dbReference>
<evidence type="ECO:0000259" key="2">
    <source>
        <dbReference type="Pfam" id="PF14111"/>
    </source>
</evidence>
<dbReference type="PANTHER" id="PTHR31286">
    <property type="entry name" value="GLYCINE-RICH CELL WALL STRUCTURAL PROTEIN 1.8-LIKE"/>
    <property type="match status" value="1"/>
</dbReference>
<dbReference type="PANTHER" id="PTHR31286:SF99">
    <property type="entry name" value="DUF4283 DOMAIN-CONTAINING PROTEIN"/>
    <property type="match status" value="1"/>
</dbReference>
<feature type="region of interest" description="Disordered" evidence="1">
    <location>
        <begin position="167"/>
        <end position="193"/>
    </location>
</feature>
<proteinExistence type="predicted"/>
<dbReference type="RefSeq" id="XP_010474076.1">
    <property type="nucleotide sequence ID" value="XM_010475774.1"/>
</dbReference>
<dbReference type="Proteomes" id="UP000694864">
    <property type="component" value="Chromosome 16"/>
</dbReference>
<dbReference type="InterPro" id="IPR040256">
    <property type="entry name" value="At4g02000-like"/>
</dbReference>
<name>A0ABM0WPA6_CAMSA</name>
<reference evidence="4" key="2">
    <citation type="submission" date="2025-08" db="UniProtKB">
        <authorList>
            <consortium name="RefSeq"/>
        </authorList>
    </citation>
    <scope>IDENTIFICATION</scope>
    <source>
        <tissue evidence="4">Leaf</tissue>
    </source>
</reference>
<dbReference type="InterPro" id="IPR025558">
    <property type="entry name" value="DUF4283"/>
</dbReference>
<accession>A0ABM0WPA6</accession>